<evidence type="ECO:0000256" key="5">
    <source>
        <dbReference type="ARBA" id="ARBA00025649"/>
    </source>
</evidence>
<dbReference type="RefSeq" id="WP_117283657.1">
    <property type="nucleotide sequence ID" value="NZ_JAMTCE010000011.1"/>
</dbReference>
<comment type="subunit">
    <text evidence="2">Heterodimer of an alpha and a beta subunit.</text>
</comment>
<dbReference type="GO" id="GO:0033539">
    <property type="term" value="P:fatty acid beta-oxidation using acyl-CoA dehydrogenase"/>
    <property type="evidence" value="ECO:0007669"/>
    <property type="project" value="TreeGrafter"/>
</dbReference>
<dbReference type="InterPro" id="IPR029035">
    <property type="entry name" value="DHS-like_NAD/FAD-binding_dom"/>
</dbReference>
<dbReference type="PANTHER" id="PTHR43153:SF1">
    <property type="entry name" value="ELECTRON TRANSFER FLAVOPROTEIN SUBUNIT ALPHA, MITOCHONDRIAL"/>
    <property type="match status" value="1"/>
</dbReference>
<evidence type="ECO:0000256" key="3">
    <source>
        <dbReference type="ARBA" id="ARBA00022448"/>
    </source>
</evidence>
<dbReference type="Gene3D" id="3.40.50.620">
    <property type="entry name" value="HUPs"/>
    <property type="match status" value="1"/>
</dbReference>
<dbReference type="GO" id="GO:0009055">
    <property type="term" value="F:electron transfer activity"/>
    <property type="evidence" value="ECO:0007669"/>
    <property type="project" value="InterPro"/>
</dbReference>
<dbReference type="SUPFAM" id="SSF52402">
    <property type="entry name" value="Adenine nucleotide alpha hydrolases-like"/>
    <property type="match status" value="1"/>
</dbReference>
<dbReference type="EMBL" id="QICA01000003">
    <property type="protein sequence ID" value="RNL39355.1"/>
    <property type="molecule type" value="Genomic_DNA"/>
</dbReference>
<evidence type="ECO:0000256" key="1">
    <source>
        <dbReference type="ARBA" id="ARBA00005817"/>
    </source>
</evidence>
<dbReference type="AlphaFoldDB" id="A0A3N0AWW9"/>
<dbReference type="InterPro" id="IPR014729">
    <property type="entry name" value="Rossmann-like_a/b/a_fold"/>
</dbReference>
<reference evidence="8 9" key="1">
    <citation type="journal article" date="2019" name="Microbiol. Resour. Announc.">
        <title>Draft Genome Sequences of Type Strains of Gordonibacter faecihominis, Paraeggerthella hongkongensis, Parvibacter caecicola,Slackia equolifaciens, Slackia faecicanis, and Slackia isoflavoniconvertens.</title>
        <authorList>
            <person name="Danylec N."/>
            <person name="Stoll D.A."/>
            <person name="Dotsch A."/>
            <person name="Huch M."/>
        </authorList>
    </citation>
    <scope>NUCLEOTIDE SEQUENCE [LARGE SCALE GENOMIC DNA]</scope>
    <source>
        <strain evidence="8 9">DSM 18785</strain>
    </source>
</reference>
<comment type="caution">
    <text evidence="8">The sequence shown here is derived from an EMBL/GenBank/DDBJ whole genome shotgun (WGS) entry which is preliminary data.</text>
</comment>
<evidence type="ECO:0000313" key="9">
    <source>
        <dbReference type="Proteomes" id="UP000278327"/>
    </source>
</evidence>
<feature type="domain" description="Electron transfer flavoprotein alpha/beta-subunit N-terminal" evidence="7">
    <location>
        <begin position="21"/>
        <end position="162"/>
    </location>
</feature>
<evidence type="ECO:0000256" key="4">
    <source>
        <dbReference type="ARBA" id="ARBA00022630"/>
    </source>
</evidence>
<dbReference type="FunFam" id="3.40.50.1220:FF:000004">
    <property type="entry name" value="Electron transfer flavoprotein"/>
    <property type="match status" value="1"/>
</dbReference>
<keyword evidence="9" id="KW-1185">Reference proteome</keyword>
<keyword evidence="3" id="KW-0813">Transport</keyword>
<proteinExistence type="inferred from homology"/>
<sequence length="304" mass="30452">MSNNVVIIVADEVPVGTLLAVAKRAGTDVKAVVAGSRALADTVAAGGVASVAWIDVPEATPAEAFASTVAEAVKALEPGVVLAPNAAASRVLTGAVAAELDAAVASSVSNVAFEGDVKVVDRLVAEQRAVETLETTAPVVALVADGSDDVEATAAAPVEAVAEGAVAALTITATHAGEEGGASLASANRVLGVGRGLTSKDQLALAEALAAALDAEIACSLSLCDDYRWFEHSRVVGTSTQRIAPRLYVSVGISGQPQHMTGVRGAKTIVAINNDPEAPIFRACAYGIVGDLNKVVPALTEALS</sequence>
<name>A0A3N0AWW9_9ACTN</name>
<dbReference type="InterPro" id="IPR001308">
    <property type="entry name" value="ETF_a/FixB"/>
</dbReference>
<dbReference type="SUPFAM" id="SSF52467">
    <property type="entry name" value="DHS-like NAD/FAD-binding domain"/>
    <property type="match status" value="1"/>
</dbReference>
<accession>A0A3N0AWW9</accession>
<dbReference type="Gene3D" id="3.40.50.1220">
    <property type="entry name" value="TPP-binding domain"/>
    <property type="match status" value="1"/>
</dbReference>
<gene>
    <name evidence="8" type="ORF">DMP10_02935</name>
</gene>
<evidence type="ECO:0000259" key="6">
    <source>
        <dbReference type="Pfam" id="PF00766"/>
    </source>
</evidence>
<dbReference type="Proteomes" id="UP000278327">
    <property type="component" value="Unassembled WGS sequence"/>
</dbReference>
<evidence type="ECO:0000259" key="7">
    <source>
        <dbReference type="Pfam" id="PF01012"/>
    </source>
</evidence>
<dbReference type="Pfam" id="PF01012">
    <property type="entry name" value="ETF"/>
    <property type="match status" value="1"/>
</dbReference>
<evidence type="ECO:0000256" key="2">
    <source>
        <dbReference type="ARBA" id="ARBA00011355"/>
    </source>
</evidence>
<keyword evidence="4" id="KW-0285">Flavoprotein</keyword>
<comment type="function">
    <text evidence="5">The electron transfer flavoprotein serves as a specific electron acceptor for other dehydrogenases. It transfers the electrons to the main respiratory chain via ETF-ubiquinone oxidoreductase (ETF dehydrogenase).</text>
</comment>
<dbReference type="PANTHER" id="PTHR43153">
    <property type="entry name" value="ELECTRON TRANSFER FLAVOPROTEIN ALPHA"/>
    <property type="match status" value="1"/>
</dbReference>
<dbReference type="InterPro" id="IPR014730">
    <property type="entry name" value="ETF_a/b_N"/>
</dbReference>
<dbReference type="Pfam" id="PF00766">
    <property type="entry name" value="ETF_alpha"/>
    <property type="match status" value="1"/>
</dbReference>
<evidence type="ECO:0000313" key="8">
    <source>
        <dbReference type="EMBL" id="RNL39355.1"/>
    </source>
</evidence>
<feature type="domain" description="Electron transfer flavoprotein alpha subunit C-terminal" evidence="6">
    <location>
        <begin position="184"/>
        <end position="264"/>
    </location>
</feature>
<protein>
    <submittedName>
        <fullName evidence="8">Electron transfer flavoprotein subunit alpha/FixB family protein</fullName>
    </submittedName>
</protein>
<dbReference type="InterPro" id="IPR014731">
    <property type="entry name" value="ETF_asu_C"/>
</dbReference>
<dbReference type="GO" id="GO:0050660">
    <property type="term" value="F:flavin adenine dinucleotide binding"/>
    <property type="evidence" value="ECO:0007669"/>
    <property type="project" value="InterPro"/>
</dbReference>
<organism evidence="8 9">
    <name type="scientific">Adlercreutzia equolifaciens subsp. celatus DSM 18785</name>
    <dbReference type="NCBI Taxonomy" id="1121021"/>
    <lineage>
        <taxon>Bacteria</taxon>
        <taxon>Bacillati</taxon>
        <taxon>Actinomycetota</taxon>
        <taxon>Coriobacteriia</taxon>
        <taxon>Eggerthellales</taxon>
        <taxon>Eggerthellaceae</taxon>
        <taxon>Adlercreutzia</taxon>
    </lineage>
</organism>
<comment type="similarity">
    <text evidence="1">Belongs to the ETF alpha-subunit/FixB family.</text>
</comment>